<accession>Q0WTJ4</accession>
<evidence type="ECO:0000256" key="1">
    <source>
        <dbReference type="SAM" id="MobiDB-lite"/>
    </source>
</evidence>
<sequence>MAYLDPVNPICRSVSSNRSIRDIVCFGSEAEDDFISSVSPESSSSSSSSSSSLPPAAAASASAAS</sequence>
<dbReference type="EMBL" id="AK227560">
    <property type="protein sequence ID" value="BAE99554.1"/>
    <property type="molecule type" value="mRNA"/>
</dbReference>
<evidence type="ECO:0000313" key="2">
    <source>
        <dbReference type="EMBL" id="BAE99554.1"/>
    </source>
</evidence>
<reference evidence="2" key="1">
    <citation type="submission" date="2006-07" db="EMBL/GenBank/DDBJ databases">
        <title>Large-scale analysis of RIKEN Arabidopsis full-length (RAFL) cDNAs.</title>
        <authorList>
            <person name="Totoki Y."/>
            <person name="Seki M."/>
            <person name="Ishida J."/>
            <person name="Nakajima M."/>
            <person name="Enju A."/>
            <person name="Morosawa T."/>
            <person name="Kamiya A."/>
            <person name="Narusaka M."/>
            <person name="Shin-i T."/>
            <person name="Nakagawa M."/>
            <person name="Sakamoto N."/>
            <person name="Oishi K."/>
            <person name="Kohara Y."/>
            <person name="Kobayashi M."/>
            <person name="Toyoda A."/>
            <person name="Sakaki Y."/>
            <person name="Sakurai T."/>
            <person name="Iida K."/>
            <person name="Akiyama K."/>
            <person name="Satou M."/>
            <person name="Toyoda T."/>
            <person name="Konagaya A."/>
            <person name="Carninci P."/>
            <person name="Kawai J."/>
            <person name="Hayashizaki Y."/>
            <person name="Shinozaki K."/>
        </authorList>
    </citation>
    <scope>NUCLEOTIDE SEQUENCE</scope>
</reference>
<name>Q0WTJ4_ARATH</name>
<proteinExistence type="evidence at transcript level"/>
<dbReference type="AlphaFoldDB" id="Q0WTJ4"/>
<feature type="region of interest" description="Disordered" evidence="1">
    <location>
        <begin position="35"/>
        <end position="65"/>
    </location>
</feature>
<feature type="compositionally biased region" description="Low complexity" evidence="1">
    <location>
        <begin position="36"/>
        <end position="65"/>
    </location>
</feature>
<organism evidence="2">
    <name type="scientific">Arabidopsis thaliana</name>
    <name type="common">Mouse-ear cress</name>
    <dbReference type="NCBI Taxonomy" id="3702"/>
    <lineage>
        <taxon>Eukaryota</taxon>
        <taxon>Viridiplantae</taxon>
        <taxon>Streptophyta</taxon>
        <taxon>Embryophyta</taxon>
        <taxon>Tracheophyta</taxon>
        <taxon>Spermatophyta</taxon>
        <taxon>Magnoliopsida</taxon>
        <taxon>eudicotyledons</taxon>
        <taxon>Gunneridae</taxon>
        <taxon>Pentapetalae</taxon>
        <taxon>rosids</taxon>
        <taxon>malvids</taxon>
        <taxon>Brassicales</taxon>
        <taxon>Brassicaceae</taxon>
        <taxon>Camelineae</taxon>
        <taxon>Arabidopsis</taxon>
    </lineage>
</organism>
<protein>
    <submittedName>
        <fullName evidence="2">Uncharacterized protein</fullName>
    </submittedName>
</protein>